<feature type="non-terminal residue" evidence="1">
    <location>
        <position position="51"/>
    </location>
</feature>
<dbReference type="EMBL" id="AGSI01000027">
    <property type="protein sequence ID" value="EIE18116.1"/>
    <property type="molecule type" value="Genomic_DNA"/>
</dbReference>
<evidence type="ECO:0000313" key="1">
    <source>
        <dbReference type="EMBL" id="EIE18116.1"/>
    </source>
</evidence>
<dbReference type="AlphaFoldDB" id="I0YI97"/>
<evidence type="ECO:0000313" key="2">
    <source>
        <dbReference type="Proteomes" id="UP000007264"/>
    </source>
</evidence>
<dbReference type="Proteomes" id="UP000007264">
    <property type="component" value="Unassembled WGS sequence"/>
</dbReference>
<dbReference type="RefSeq" id="XP_005642660.1">
    <property type="nucleotide sequence ID" value="XM_005642603.1"/>
</dbReference>
<feature type="non-terminal residue" evidence="1">
    <location>
        <position position="1"/>
    </location>
</feature>
<dbReference type="KEGG" id="csl:COCSUDRAFT_34645"/>
<dbReference type="GeneID" id="17036072"/>
<reference evidence="1 2" key="1">
    <citation type="journal article" date="2012" name="Genome Biol.">
        <title>The genome of the polar eukaryotic microalga coccomyxa subellipsoidea reveals traits of cold adaptation.</title>
        <authorList>
            <person name="Blanc G."/>
            <person name="Agarkova I."/>
            <person name="Grimwood J."/>
            <person name="Kuo A."/>
            <person name="Brueggeman A."/>
            <person name="Dunigan D."/>
            <person name="Gurnon J."/>
            <person name="Ladunga I."/>
            <person name="Lindquist E."/>
            <person name="Lucas S."/>
            <person name="Pangilinan J."/>
            <person name="Proschold T."/>
            <person name="Salamov A."/>
            <person name="Schmutz J."/>
            <person name="Weeks D."/>
            <person name="Yamada T."/>
            <person name="Claverie J.M."/>
            <person name="Grigoriev I."/>
            <person name="Van Etten J."/>
            <person name="Lomsadze A."/>
            <person name="Borodovsky M."/>
        </authorList>
    </citation>
    <scope>NUCLEOTIDE SEQUENCE [LARGE SCALE GENOMIC DNA]</scope>
    <source>
        <strain evidence="1 2">C-169</strain>
    </source>
</reference>
<protein>
    <submittedName>
        <fullName evidence="1">Uncharacterized protein</fullName>
    </submittedName>
</protein>
<gene>
    <name evidence="1" type="ORF">COCSUDRAFT_34645</name>
</gene>
<name>I0YI97_COCSC</name>
<accession>I0YI97</accession>
<organism evidence="1 2">
    <name type="scientific">Coccomyxa subellipsoidea (strain C-169)</name>
    <name type="common">Green microalga</name>
    <dbReference type="NCBI Taxonomy" id="574566"/>
    <lineage>
        <taxon>Eukaryota</taxon>
        <taxon>Viridiplantae</taxon>
        <taxon>Chlorophyta</taxon>
        <taxon>core chlorophytes</taxon>
        <taxon>Trebouxiophyceae</taxon>
        <taxon>Trebouxiophyceae incertae sedis</taxon>
        <taxon>Coccomyxaceae</taxon>
        <taxon>Coccomyxa</taxon>
        <taxon>Coccomyxa subellipsoidea</taxon>
    </lineage>
</organism>
<keyword evidence="2" id="KW-1185">Reference proteome</keyword>
<sequence length="51" mass="5563">IEEGGGLRSTCSLHEAVKPLELAYALTTCVASCSSGLKMTRCSIWRFRTTK</sequence>
<comment type="caution">
    <text evidence="1">The sequence shown here is derived from an EMBL/GenBank/DDBJ whole genome shotgun (WGS) entry which is preliminary data.</text>
</comment>
<proteinExistence type="predicted"/>